<evidence type="ECO:0000313" key="18">
    <source>
        <dbReference type="Proteomes" id="UP000838763"/>
    </source>
</evidence>
<evidence type="ECO:0000256" key="5">
    <source>
        <dbReference type="ARBA" id="ARBA00022741"/>
    </source>
</evidence>
<dbReference type="CDD" id="cd00496">
    <property type="entry name" value="PheRS_alpha_core"/>
    <property type="match status" value="1"/>
</dbReference>
<keyword evidence="8" id="KW-0809">Transit peptide</keyword>
<dbReference type="SUPFAM" id="SSF54991">
    <property type="entry name" value="Anticodon-binding domain of PheRS"/>
    <property type="match status" value="1"/>
</dbReference>
<keyword evidence="9" id="KW-0496">Mitochondrion</keyword>
<comment type="catalytic activity">
    <reaction evidence="12">
        <text>tRNA(Phe) + L-phenylalanine + ATP = L-phenylalanyl-tRNA(Phe) + AMP + diphosphate + H(+)</text>
        <dbReference type="Rhea" id="RHEA:19413"/>
        <dbReference type="Rhea" id="RHEA-COMP:9668"/>
        <dbReference type="Rhea" id="RHEA-COMP:9699"/>
        <dbReference type="ChEBI" id="CHEBI:15378"/>
        <dbReference type="ChEBI" id="CHEBI:30616"/>
        <dbReference type="ChEBI" id="CHEBI:33019"/>
        <dbReference type="ChEBI" id="CHEBI:58095"/>
        <dbReference type="ChEBI" id="CHEBI:78442"/>
        <dbReference type="ChEBI" id="CHEBI:78531"/>
        <dbReference type="ChEBI" id="CHEBI:456215"/>
        <dbReference type="EC" id="6.1.1.20"/>
    </reaction>
</comment>
<dbReference type="NCBIfam" id="TIGR00469">
    <property type="entry name" value="pheS_mito"/>
    <property type="match status" value="1"/>
</dbReference>
<dbReference type="GO" id="GO:0000049">
    <property type="term" value="F:tRNA binding"/>
    <property type="evidence" value="ECO:0007669"/>
    <property type="project" value="InterPro"/>
</dbReference>
<keyword evidence="10" id="KW-0030">Aminoacyl-tRNA synthetase</keyword>
<evidence type="ECO:0000256" key="10">
    <source>
        <dbReference type="ARBA" id="ARBA00023146"/>
    </source>
</evidence>
<dbReference type="SMART" id="SM00896">
    <property type="entry name" value="FDX-ACB"/>
    <property type="match status" value="1"/>
</dbReference>
<dbReference type="GO" id="GO:0005524">
    <property type="term" value="F:ATP binding"/>
    <property type="evidence" value="ECO:0007669"/>
    <property type="project" value="UniProtKB-KW"/>
</dbReference>
<dbReference type="InterPro" id="IPR002319">
    <property type="entry name" value="Phenylalanyl-tRNA_Synthase"/>
</dbReference>
<dbReference type="AlphaFoldDB" id="A0A9P1H8T4"/>
<dbReference type="PANTHER" id="PTHR11538">
    <property type="entry name" value="PHENYLALANYL-TRNA SYNTHETASE"/>
    <property type="match status" value="1"/>
</dbReference>
<keyword evidence="18" id="KW-1185">Reference proteome</keyword>
<dbReference type="Gene3D" id="3.30.70.380">
    <property type="entry name" value="Ferrodoxin-fold anticodon-binding domain"/>
    <property type="match status" value="1"/>
</dbReference>
<keyword evidence="5" id="KW-0547">Nucleotide-binding</keyword>
<dbReference type="GO" id="GO:0006432">
    <property type="term" value="P:phenylalanyl-tRNA aminoacylation"/>
    <property type="evidence" value="ECO:0007669"/>
    <property type="project" value="InterPro"/>
</dbReference>
<evidence type="ECO:0000256" key="9">
    <source>
        <dbReference type="ARBA" id="ARBA00023128"/>
    </source>
</evidence>
<comment type="subcellular location">
    <subcellularLocation>
        <location evidence="1">Mitochondrion matrix</location>
    </subcellularLocation>
</comment>
<dbReference type="Pfam" id="PF01409">
    <property type="entry name" value="tRNA-synt_2d"/>
    <property type="match status" value="2"/>
</dbReference>
<dbReference type="EMBL" id="CALLCH030000016">
    <property type="protein sequence ID" value="CAI4217319.1"/>
    <property type="molecule type" value="Genomic_DNA"/>
</dbReference>
<evidence type="ECO:0000256" key="11">
    <source>
        <dbReference type="ARBA" id="ARBA00031194"/>
    </source>
</evidence>
<dbReference type="Pfam" id="PF03147">
    <property type="entry name" value="FDX-ACB"/>
    <property type="match status" value="1"/>
</dbReference>
<feature type="domain" description="FDX-ACB" evidence="16">
    <location>
        <begin position="340"/>
        <end position="445"/>
    </location>
</feature>
<evidence type="ECO:0000256" key="12">
    <source>
        <dbReference type="ARBA" id="ARBA00049255"/>
    </source>
</evidence>
<comment type="similarity">
    <text evidence="2">Belongs to the class-II aminoacyl-tRNA synthetase family.</text>
</comment>
<evidence type="ECO:0000256" key="13">
    <source>
        <dbReference type="ARBA" id="ARBA00057761"/>
    </source>
</evidence>
<dbReference type="InterPro" id="IPR036690">
    <property type="entry name" value="Fdx_antiC-bd_sf"/>
</dbReference>
<dbReference type="Proteomes" id="UP000838763">
    <property type="component" value="Unassembled WGS sequence"/>
</dbReference>
<gene>
    <name evidence="17" type="ORF">PPNO1_LOCUS6930</name>
</gene>
<sequence length="445" mass="51082">MVGARRVLSTLRVELRFRNQQFRSCSRSYSSGHDRFVVQCSPNVVDAASRRLHLQKDHPVSITRSIIEAQFPTPTYRYHNEFHPVVSTAQNFDSLGFPADHPGRNRSDTYYFSKDTLLRTHTSAHQADVFRANLSEGFLISADVYRRDAIDRSHYPVFHQMEGARMWDRTKVKDGDLAATIWADVDALPKHNIKHHTAEEAEAIAAHLKRSLELMVVDIFSRAKRAAARDNPDHVDEPLRMRWVEAYFPFTSPSWELEVYYEGDWLEVLGSGVVQQQIFIDAGVPSQVGWAFGVGIDRIAMLLFKIPDIRLFWSRDPRFLSQFTGVSENLDLLRRYVPFSKYPPCNKDISFWLPSTTSAAGGNTRPSPQDFHENDVMELVRNVAGDVVEDVRLVDQFTHPKSGRRSLCYRINYRSLERTLTNAETNELHTQVTEELVSKLGVEIR</sequence>
<comment type="function">
    <text evidence="13">Is responsible for the charging of tRNA(Phe) with phenylalanine in mitochondrial translation.</text>
</comment>
<dbReference type="PANTHER" id="PTHR11538:SF41">
    <property type="entry name" value="PHENYLALANINE--TRNA LIGASE, MITOCHONDRIAL"/>
    <property type="match status" value="1"/>
</dbReference>
<comment type="caution">
    <text evidence="17">The sequence shown here is derived from an EMBL/GenBank/DDBJ whole genome shotgun (WGS) entry which is preliminary data.</text>
</comment>
<feature type="domain" description="Aminoacyl-transfer RNA synthetases class-II family profile" evidence="15">
    <location>
        <begin position="142"/>
        <end position="338"/>
    </location>
</feature>
<evidence type="ECO:0000256" key="6">
    <source>
        <dbReference type="ARBA" id="ARBA00022840"/>
    </source>
</evidence>
<dbReference type="InterPro" id="IPR045864">
    <property type="entry name" value="aa-tRNA-synth_II/BPL/LPL"/>
</dbReference>
<dbReference type="PROSITE" id="PS51447">
    <property type="entry name" value="FDX_ACB"/>
    <property type="match status" value="1"/>
</dbReference>
<dbReference type="FunFam" id="3.30.70.380:FF:000002">
    <property type="entry name" value="phenylalanine--tRNA ligase, mitochondrial"/>
    <property type="match status" value="1"/>
</dbReference>
<dbReference type="PROSITE" id="PS50862">
    <property type="entry name" value="AA_TRNA_LIGASE_II"/>
    <property type="match status" value="1"/>
</dbReference>
<evidence type="ECO:0000256" key="14">
    <source>
        <dbReference type="ARBA" id="ARBA00073229"/>
    </source>
</evidence>
<evidence type="ECO:0000259" key="15">
    <source>
        <dbReference type="PROSITE" id="PS50862"/>
    </source>
</evidence>
<keyword evidence="7" id="KW-0648">Protein biosynthesis</keyword>
<evidence type="ECO:0000256" key="4">
    <source>
        <dbReference type="ARBA" id="ARBA00022598"/>
    </source>
</evidence>
<dbReference type="SUPFAM" id="SSF55681">
    <property type="entry name" value="Class II aaRS and biotin synthetases"/>
    <property type="match status" value="1"/>
</dbReference>
<dbReference type="FunFam" id="3.30.930.10:FF:000053">
    <property type="entry name" value="Phenylalanyl-tRNA synthetase mitochondrial"/>
    <property type="match status" value="1"/>
</dbReference>
<accession>A0A9P1H8T4</accession>
<evidence type="ECO:0000256" key="2">
    <source>
        <dbReference type="ARBA" id="ARBA00008226"/>
    </source>
</evidence>
<dbReference type="EC" id="6.1.1.20" evidence="3"/>
<dbReference type="GO" id="GO:0005759">
    <property type="term" value="C:mitochondrial matrix"/>
    <property type="evidence" value="ECO:0007669"/>
    <property type="project" value="UniProtKB-SubCell"/>
</dbReference>
<proteinExistence type="inferred from homology"/>
<dbReference type="Gene3D" id="3.30.930.10">
    <property type="entry name" value="Bira Bifunctional Protein, Domain 2"/>
    <property type="match status" value="1"/>
</dbReference>
<name>A0A9P1H8T4_9PEZI</name>
<dbReference type="OrthoDB" id="4457at2759"/>
<dbReference type="InterPro" id="IPR006195">
    <property type="entry name" value="aa-tRNA-synth_II"/>
</dbReference>
<dbReference type="GO" id="GO:0004826">
    <property type="term" value="F:phenylalanine-tRNA ligase activity"/>
    <property type="evidence" value="ECO:0007669"/>
    <property type="project" value="UniProtKB-EC"/>
</dbReference>
<evidence type="ECO:0000256" key="1">
    <source>
        <dbReference type="ARBA" id="ARBA00004305"/>
    </source>
</evidence>
<reference evidence="17" key="1">
    <citation type="submission" date="2022-11" db="EMBL/GenBank/DDBJ databases">
        <authorList>
            <person name="Scott C."/>
            <person name="Bruce N."/>
        </authorList>
    </citation>
    <scope>NUCLEOTIDE SEQUENCE</scope>
</reference>
<evidence type="ECO:0000313" key="17">
    <source>
        <dbReference type="EMBL" id="CAI4217319.1"/>
    </source>
</evidence>
<dbReference type="InterPro" id="IPR004530">
    <property type="entry name" value="Phe-tRNA-synth_IIc_mito"/>
</dbReference>
<protein>
    <recommendedName>
        <fullName evidence="14">Phenylalanine--tRNA ligase, mitochondrial</fullName>
        <ecNumber evidence="3">6.1.1.20</ecNumber>
    </recommendedName>
    <alternativeName>
        <fullName evidence="11">Phenylalanyl-tRNA synthetase</fullName>
    </alternativeName>
</protein>
<evidence type="ECO:0000259" key="16">
    <source>
        <dbReference type="PROSITE" id="PS51447"/>
    </source>
</evidence>
<organism evidence="17 18">
    <name type="scientific">Parascedosporium putredinis</name>
    <dbReference type="NCBI Taxonomy" id="1442378"/>
    <lineage>
        <taxon>Eukaryota</taxon>
        <taxon>Fungi</taxon>
        <taxon>Dikarya</taxon>
        <taxon>Ascomycota</taxon>
        <taxon>Pezizomycotina</taxon>
        <taxon>Sordariomycetes</taxon>
        <taxon>Hypocreomycetidae</taxon>
        <taxon>Microascales</taxon>
        <taxon>Microascaceae</taxon>
        <taxon>Parascedosporium</taxon>
    </lineage>
</organism>
<keyword evidence="4" id="KW-0436">Ligase</keyword>
<evidence type="ECO:0000256" key="3">
    <source>
        <dbReference type="ARBA" id="ARBA00012814"/>
    </source>
</evidence>
<keyword evidence="6" id="KW-0067">ATP-binding</keyword>
<evidence type="ECO:0000256" key="8">
    <source>
        <dbReference type="ARBA" id="ARBA00022946"/>
    </source>
</evidence>
<evidence type="ECO:0000256" key="7">
    <source>
        <dbReference type="ARBA" id="ARBA00022917"/>
    </source>
</evidence>
<dbReference type="InterPro" id="IPR005121">
    <property type="entry name" value="Fdx_antiC-bd"/>
</dbReference>